<evidence type="ECO:0000256" key="5">
    <source>
        <dbReference type="ARBA" id="ARBA00022833"/>
    </source>
</evidence>
<dbReference type="InterPro" id="IPR027469">
    <property type="entry name" value="Cation_efflux_TMD_sf"/>
</dbReference>
<dbReference type="InterPro" id="IPR002524">
    <property type="entry name" value="Cation_efflux"/>
</dbReference>
<keyword evidence="13" id="KW-1185">Reference proteome</keyword>
<keyword evidence="3" id="KW-0813">Transport</keyword>
<evidence type="ECO:0000256" key="6">
    <source>
        <dbReference type="ARBA" id="ARBA00022989"/>
    </source>
</evidence>
<evidence type="ECO:0000313" key="13">
    <source>
        <dbReference type="Proteomes" id="UP000800041"/>
    </source>
</evidence>
<dbReference type="Pfam" id="PF01545">
    <property type="entry name" value="Cation_efflux"/>
    <property type="match status" value="1"/>
</dbReference>
<dbReference type="SUPFAM" id="SSF161111">
    <property type="entry name" value="Cation efflux protein transmembrane domain-like"/>
    <property type="match status" value="1"/>
</dbReference>
<accession>A0A6G1GWV1</accession>
<dbReference type="GO" id="GO:0016020">
    <property type="term" value="C:membrane"/>
    <property type="evidence" value="ECO:0007669"/>
    <property type="project" value="UniProtKB-SubCell"/>
</dbReference>
<evidence type="ECO:0000313" key="12">
    <source>
        <dbReference type="EMBL" id="KAF1985250.1"/>
    </source>
</evidence>
<evidence type="ECO:0000256" key="8">
    <source>
        <dbReference type="SAM" id="MobiDB-lite"/>
    </source>
</evidence>
<dbReference type="InterPro" id="IPR058533">
    <property type="entry name" value="Cation_efflux_TM"/>
</dbReference>
<proteinExistence type="inferred from homology"/>
<dbReference type="GO" id="GO:0006882">
    <property type="term" value="P:intracellular zinc ion homeostasis"/>
    <property type="evidence" value="ECO:0007669"/>
    <property type="project" value="TreeGrafter"/>
</dbReference>
<dbReference type="SUPFAM" id="SSF160240">
    <property type="entry name" value="Cation efflux protein cytoplasmic domain-like"/>
    <property type="match status" value="1"/>
</dbReference>
<feature type="transmembrane region" description="Helical" evidence="9">
    <location>
        <begin position="117"/>
        <end position="137"/>
    </location>
</feature>
<feature type="transmembrane region" description="Helical" evidence="9">
    <location>
        <begin position="175"/>
        <end position="198"/>
    </location>
</feature>
<comment type="similarity">
    <text evidence="2">Belongs to the cation diffusion facilitator (CDF) transporter (TC 2.A.4) family. SLC30A subfamily.</text>
</comment>
<evidence type="ECO:0000256" key="4">
    <source>
        <dbReference type="ARBA" id="ARBA00022692"/>
    </source>
</evidence>
<keyword evidence="5" id="KW-0862">Zinc</keyword>
<keyword evidence="4 9" id="KW-0812">Transmembrane</keyword>
<dbReference type="Pfam" id="PF16916">
    <property type="entry name" value="ZT_dimer"/>
    <property type="match status" value="1"/>
</dbReference>
<sequence>MGLFSHITPSQRLSTVIGISFCFFVAEITVGFYTHSLALIADAFHYLNDLVGFVVALIAIQISQRGKSPKEFSFGWQRAQLLGAFFNGVFLAALGLSIFLQALERFVNITRVEDPKLVLIIGGVGLGLNIISAVFLATSIHSHDHAHDHSDDHDHDHDHGQKGEHKGLDLNMLGALIHVIGDALNNIGVMASALAIWFGKSDARFYADPAISMAIAFMIFASSVPLVRRSGAILLQSAGDGVDVEEVRRDLETLPGISGVHDLHIWRLDQRIQLASAHLLTADDSLANFMVQAKAIGERLHQCGVHSYTLQPELIAPPTRASLAGSESEIGLVSDAGEMGVGGVAEEAEGDRGSDLDLGCRIKCGGGDCGGSFCCEEKKS</sequence>
<evidence type="ECO:0000259" key="10">
    <source>
        <dbReference type="Pfam" id="PF01545"/>
    </source>
</evidence>
<name>A0A6G1GWV1_9PEZI</name>
<evidence type="ECO:0000256" key="9">
    <source>
        <dbReference type="SAM" id="Phobius"/>
    </source>
</evidence>
<feature type="region of interest" description="Disordered" evidence="8">
    <location>
        <begin position="146"/>
        <end position="165"/>
    </location>
</feature>
<evidence type="ECO:0000256" key="1">
    <source>
        <dbReference type="ARBA" id="ARBA00004141"/>
    </source>
</evidence>
<dbReference type="PANTHER" id="PTHR45820">
    <property type="entry name" value="FI23527P1"/>
    <property type="match status" value="1"/>
</dbReference>
<reference evidence="12" key="1">
    <citation type="journal article" date="2020" name="Stud. Mycol.">
        <title>101 Dothideomycetes genomes: a test case for predicting lifestyles and emergence of pathogens.</title>
        <authorList>
            <person name="Haridas S."/>
            <person name="Albert R."/>
            <person name="Binder M."/>
            <person name="Bloem J."/>
            <person name="Labutti K."/>
            <person name="Salamov A."/>
            <person name="Andreopoulos B."/>
            <person name="Baker S."/>
            <person name="Barry K."/>
            <person name="Bills G."/>
            <person name="Bluhm B."/>
            <person name="Cannon C."/>
            <person name="Castanera R."/>
            <person name="Culley D."/>
            <person name="Daum C."/>
            <person name="Ezra D."/>
            <person name="Gonzalez J."/>
            <person name="Henrissat B."/>
            <person name="Kuo A."/>
            <person name="Liang C."/>
            <person name="Lipzen A."/>
            <person name="Lutzoni F."/>
            <person name="Magnuson J."/>
            <person name="Mondo S."/>
            <person name="Nolan M."/>
            <person name="Ohm R."/>
            <person name="Pangilinan J."/>
            <person name="Park H.-J."/>
            <person name="Ramirez L."/>
            <person name="Alfaro M."/>
            <person name="Sun H."/>
            <person name="Tritt A."/>
            <person name="Yoshinaga Y."/>
            <person name="Zwiers L.-H."/>
            <person name="Turgeon B."/>
            <person name="Goodwin S."/>
            <person name="Spatafora J."/>
            <person name="Crous P."/>
            <person name="Grigoriev I."/>
        </authorList>
    </citation>
    <scope>NUCLEOTIDE SEQUENCE</scope>
    <source>
        <strain evidence="12">CBS 113979</strain>
    </source>
</reference>
<dbReference type="EMBL" id="ML977163">
    <property type="protein sequence ID" value="KAF1985250.1"/>
    <property type="molecule type" value="Genomic_DNA"/>
</dbReference>
<dbReference type="PANTHER" id="PTHR45820:SF5">
    <property type="entry name" value="DIFFUSION FACILITATOR FAMILY METAL ION TRANSPORTER, PUTATIVE-RELATED"/>
    <property type="match status" value="1"/>
</dbReference>
<dbReference type="GO" id="GO:0005385">
    <property type="term" value="F:zinc ion transmembrane transporter activity"/>
    <property type="evidence" value="ECO:0007669"/>
    <property type="project" value="TreeGrafter"/>
</dbReference>
<evidence type="ECO:0000256" key="7">
    <source>
        <dbReference type="ARBA" id="ARBA00023136"/>
    </source>
</evidence>
<dbReference type="Proteomes" id="UP000800041">
    <property type="component" value="Unassembled WGS sequence"/>
</dbReference>
<feature type="transmembrane region" description="Helical" evidence="9">
    <location>
        <begin position="39"/>
        <end position="60"/>
    </location>
</feature>
<dbReference type="OrthoDB" id="9944568at2759"/>
<dbReference type="NCBIfam" id="TIGR01297">
    <property type="entry name" value="CDF"/>
    <property type="match status" value="1"/>
</dbReference>
<evidence type="ECO:0000256" key="2">
    <source>
        <dbReference type="ARBA" id="ARBA00008873"/>
    </source>
</evidence>
<feature type="domain" description="Cation efflux protein cytoplasmic" evidence="11">
    <location>
        <begin position="241"/>
        <end position="302"/>
    </location>
</feature>
<organism evidence="12 13">
    <name type="scientific">Aulographum hederae CBS 113979</name>
    <dbReference type="NCBI Taxonomy" id="1176131"/>
    <lineage>
        <taxon>Eukaryota</taxon>
        <taxon>Fungi</taxon>
        <taxon>Dikarya</taxon>
        <taxon>Ascomycota</taxon>
        <taxon>Pezizomycotina</taxon>
        <taxon>Dothideomycetes</taxon>
        <taxon>Pleosporomycetidae</taxon>
        <taxon>Aulographales</taxon>
        <taxon>Aulographaceae</taxon>
    </lineage>
</organism>
<dbReference type="InterPro" id="IPR036837">
    <property type="entry name" value="Cation_efflux_CTD_sf"/>
</dbReference>
<feature type="transmembrane region" description="Helical" evidence="9">
    <location>
        <begin position="81"/>
        <end position="102"/>
    </location>
</feature>
<evidence type="ECO:0000256" key="3">
    <source>
        <dbReference type="ARBA" id="ARBA00022448"/>
    </source>
</evidence>
<comment type="subcellular location">
    <subcellularLocation>
        <location evidence="1">Membrane</location>
        <topology evidence="1">Multi-pass membrane protein</topology>
    </subcellularLocation>
</comment>
<feature type="transmembrane region" description="Helical" evidence="9">
    <location>
        <begin position="12"/>
        <end position="33"/>
    </location>
</feature>
<evidence type="ECO:0000259" key="11">
    <source>
        <dbReference type="Pfam" id="PF16916"/>
    </source>
</evidence>
<dbReference type="AlphaFoldDB" id="A0A6G1GWV1"/>
<keyword evidence="6 9" id="KW-1133">Transmembrane helix</keyword>
<feature type="domain" description="Cation efflux protein transmembrane" evidence="10">
    <location>
        <begin position="17"/>
        <end position="235"/>
    </location>
</feature>
<protein>
    <submittedName>
        <fullName evidence="12">Cation efflux protein</fullName>
    </submittedName>
</protein>
<dbReference type="InterPro" id="IPR027470">
    <property type="entry name" value="Cation_efflux_CTD"/>
</dbReference>
<feature type="transmembrane region" description="Helical" evidence="9">
    <location>
        <begin position="210"/>
        <end position="227"/>
    </location>
</feature>
<dbReference type="Gene3D" id="1.20.1510.10">
    <property type="entry name" value="Cation efflux protein transmembrane domain"/>
    <property type="match status" value="1"/>
</dbReference>
<gene>
    <name evidence="12" type="ORF">K402DRAFT_334966</name>
</gene>
<keyword evidence="7 9" id="KW-0472">Membrane</keyword>